<gene>
    <name evidence="2" type="ORF">cpu_23850</name>
</gene>
<dbReference type="PANTHER" id="PTHR33531:SF7">
    <property type="entry name" value="HYPOTHETICAL MEMBRANE PROTEIN, CONSERVED"/>
    <property type="match status" value="1"/>
</dbReference>
<protein>
    <recommendedName>
        <fullName evidence="1">Rubrerythrin diiron-binding domain-containing protein</fullName>
    </recommendedName>
</protein>
<evidence type="ECO:0000259" key="1">
    <source>
        <dbReference type="Pfam" id="PF02915"/>
    </source>
</evidence>
<dbReference type="EMBL" id="BDJK01000059">
    <property type="protein sequence ID" value="GAV23875.1"/>
    <property type="molecule type" value="Genomic_DNA"/>
</dbReference>
<dbReference type="STRING" id="870242.cpu_23850"/>
<dbReference type="AlphaFoldDB" id="A0A1L8CY82"/>
<sequence>MHLGKLSLGEVLEFAVSVERNGLAMYRQFAVTFAGTELEKLFDELADEEVKHEEDFKRMLGEAKVENLPESYFDEYRQYLESIVNLHLFQGKKVEEVAAKISDANEALKFALEFEKDSLLFFLELKNLVDDKDKAMVDKLINEERGHVLKLSKKLIS</sequence>
<dbReference type="PANTHER" id="PTHR33531">
    <property type="entry name" value="RUBRERYTHRIN SUBFAMILY"/>
    <property type="match status" value="1"/>
</dbReference>
<evidence type="ECO:0000313" key="2">
    <source>
        <dbReference type="EMBL" id="GAV23875.1"/>
    </source>
</evidence>
<accession>A0A1L8CY82</accession>
<proteinExistence type="predicted"/>
<dbReference type="SUPFAM" id="SSF47240">
    <property type="entry name" value="Ferritin-like"/>
    <property type="match status" value="1"/>
</dbReference>
<keyword evidence="3" id="KW-1185">Reference proteome</keyword>
<feature type="domain" description="Rubrerythrin diiron-binding" evidence="1">
    <location>
        <begin position="10"/>
        <end position="153"/>
    </location>
</feature>
<comment type="caution">
    <text evidence="2">The sequence shown here is derived from an EMBL/GenBank/DDBJ whole genome shotgun (WGS) entry which is preliminary data.</text>
</comment>
<dbReference type="GO" id="GO:0046872">
    <property type="term" value="F:metal ion binding"/>
    <property type="evidence" value="ECO:0007669"/>
    <property type="project" value="InterPro"/>
</dbReference>
<organism evidence="2 3">
    <name type="scientific">Carboxydothermus pertinax</name>
    <dbReference type="NCBI Taxonomy" id="870242"/>
    <lineage>
        <taxon>Bacteria</taxon>
        <taxon>Bacillati</taxon>
        <taxon>Bacillota</taxon>
        <taxon>Clostridia</taxon>
        <taxon>Thermoanaerobacterales</taxon>
        <taxon>Thermoanaerobacteraceae</taxon>
        <taxon>Carboxydothermus</taxon>
    </lineage>
</organism>
<dbReference type="InterPro" id="IPR003251">
    <property type="entry name" value="Rr_diiron-bd_dom"/>
</dbReference>
<dbReference type="Gene3D" id="1.20.1260.10">
    <property type="match status" value="1"/>
</dbReference>
<dbReference type="Pfam" id="PF02915">
    <property type="entry name" value="Rubrerythrin"/>
    <property type="match status" value="1"/>
</dbReference>
<dbReference type="OrthoDB" id="5405405at2"/>
<dbReference type="GO" id="GO:0016491">
    <property type="term" value="F:oxidoreductase activity"/>
    <property type="evidence" value="ECO:0007669"/>
    <property type="project" value="InterPro"/>
</dbReference>
<name>A0A1L8CY82_9THEO</name>
<dbReference type="InterPro" id="IPR012347">
    <property type="entry name" value="Ferritin-like"/>
</dbReference>
<dbReference type="CDD" id="cd01045">
    <property type="entry name" value="Ferritin_like_AB"/>
    <property type="match status" value="1"/>
</dbReference>
<evidence type="ECO:0000313" key="3">
    <source>
        <dbReference type="Proteomes" id="UP000187485"/>
    </source>
</evidence>
<reference evidence="3" key="1">
    <citation type="submission" date="2016-12" db="EMBL/GenBank/DDBJ databases">
        <title>Draft Genome Sequences od Carboxydothermus pertinax and islandicus, Hydrogenogenic Carboxydotrophic Bacteria.</title>
        <authorList>
            <person name="Fukuyama Y."/>
            <person name="Ohmae K."/>
            <person name="Yoneda Y."/>
            <person name="Yoshida T."/>
            <person name="Sako Y."/>
        </authorList>
    </citation>
    <scope>NUCLEOTIDE SEQUENCE [LARGE SCALE GENOMIC DNA]</scope>
    <source>
        <strain evidence="3">Ug1</strain>
    </source>
</reference>
<dbReference type="InterPro" id="IPR009078">
    <property type="entry name" value="Ferritin-like_SF"/>
</dbReference>
<dbReference type="RefSeq" id="WP_075860275.1">
    <property type="nucleotide sequence ID" value="NZ_BDJK01000059.1"/>
</dbReference>
<dbReference type="Proteomes" id="UP000187485">
    <property type="component" value="Unassembled WGS sequence"/>
</dbReference>